<gene>
    <name evidence="1" type="ORF">LCGC14_1803460</name>
</gene>
<accession>A0A0F9HBP7</accession>
<proteinExistence type="predicted"/>
<evidence type="ECO:0000313" key="1">
    <source>
        <dbReference type="EMBL" id="KKM00527.1"/>
    </source>
</evidence>
<dbReference type="EMBL" id="LAZR01017412">
    <property type="protein sequence ID" value="KKM00527.1"/>
    <property type="molecule type" value="Genomic_DNA"/>
</dbReference>
<organism evidence="1">
    <name type="scientific">marine sediment metagenome</name>
    <dbReference type="NCBI Taxonomy" id="412755"/>
    <lineage>
        <taxon>unclassified sequences</taxon>
        <taxon>metagenomes</taxon>
        <taxon>ecological metagenomes</taxon>
    </lineage>
</organism>
<comment type="caution">
    <text evidence="1">The sequence shown here is derived from an EMBL/GenBank/DDBJ whole genome shotgun (WGS) entry which is preliminary data.</text>
</comment>
<protein>
    <submittedName>
        <fullName evidence="1">Uncharacterized protein</fullName>
    </submittedName>
</protein>
<dbReference type="AlphaFoldDB" id="A0A0F9HBP7"/>
<name>A0A0F9HBP7_9ZZZZ</name>
<sequence length="27" mass="3072">YYVDGAGNVMETKMARGGKRKKKVKKK</sequence>
<reference evidence="1" key="1">
    <citation type="journal article" date="2015" name="Nature">
        <title>Complex archaea that bridge the gap between prokaryotes and eukaryotes.</title>
        <authorList>
            <person name="Spang A."/>
            <person name="Saw J.H."/>
            <person name="Jorgensen S.L."/>
            <person name="Zaremba-Niedzwiedzka K."/>
            <person name="Martijn J."/>
            <person name="Lind A.E."/>
            <person name="van Eijk R."/>
            <person name="Schleper C."/>
            <person name="Guy L."/>
            <person name="Ettema T.J."/>
        </authorList>
    </citation>
    <scope>NUCLEOTIDE SEQUENCE</scope>
</reference>
<feature type="non-terminal residue" evidence="1">
    <location>
        <position position="1"/>
    </location>
</feature>